<dbReference type="GO" id="GO:1990972">
    <property type="term" value="C:multimerin complex"/>
    <property type="evidence" value="ECO:0007669"/>
    <property type="project" value="Ensembl"/>
</dbReference>
<dbReference type="PROSITE" id="PS50871">
    <property type="entry name" value="C1Q"/>
    <property type="match status" value="1"/>
</dbReference>
<protein>
    <submittedName>
        <fullName evidence="15">Multimerin 1</fullName>
    </submittedName>
</protein>
<keyword evidence="6" id="KW-0175">Coiled coil</keyword>
<dbReference type="PROSITE" id="PS50026">
    <property type="entry name" value="EGF_3"/>
    <property type="match status" value="1"/>
</dbReference>
<accession>A0A8D0GQ34</accession>
<keyword evidence="8" id="KW-0325">Glycoprotein</keyword>
<dbReference type="PROSITE" id="PS01186">
    <property type="entry name" value="EGF_2"/>
    <property type="match status" value="1"/>
</dbReference>
<feature type="signal peptide" evidence="11">
    <location>
        <begin position="1"/>
        <end position="15"/>
    </location>
</feature>
<dbReference type="PANTHER" id="PTHR15427">
    <property type="entry name" value="EMILIN ELASTIN MICROFIBRIL INTERFACE-LOCATED PROTEIN ELASTIN MICROFIBRIL INTERFACER"/>
    <property type="match status" value="1"/>
</dbReference>
<dbReference type="PRINTS" id="PR00007">
    <property type="entry name" value="COMPLEMNTC1Q"/>
</dbReference>
<dbReference type="AlphaFoldDB" id="A0A8D0GQ34"/>
<evidence type="ECO:0000256" key="11">
    <source>
        <dbReference type="SAM" id="SignalP"/>
    </source>
</evidence>
<dbReference type="InterPro" id="IPR001881">
    <property type="entry name" value="EGF-like_Ca-bd_dom"/>
</dbReference>
<comment type="caution">
    <text evidence="9">Lacks conserved residue(s) required for the propagation of feature annotation.</text>
</comment>
<comment type="subcellular location">
    <subcellularLocation>
        <location evidence="1">Secreted</location>
    </subcellularLocation>
</comment>
<dbReference type="GO" id="GO:0005509">
    <property type="term" value="F:calcium ion binding"/>
    <property type="evidence" value="ECO:0007669"/>
    <property type="project" value="InterPro"/>
</dbReference>
<dbReference type="GO" id="GO:1901731">
    <property type="term" value="P:positive regulation of platelet aggregation"/>
    <property type="evidence" value="ECO:0007669"/>
    <property type="project" value="Ensembl"/>
</dbReference>
<evidence type="ECO:0000256" key="7">
    <source>
        <dbReference type="ARBA" id="ARBA00023157"/>
    </source>
</evidence>
<dbReference type="OMA" id="QDNYMLK"/>
<dbReference type="GeneTree" id="ENSGT01030000234633"/>
<dbReference type="SUPFAM" id="SSF49842">
    <property type="entry name" value="TNF-like"/>
    <property type="match status" value="1"/>
</dbReference>
<dbReference type="InterPro" id="IPR000742">
    <property type="entry name" value="EGF"/>
</dbReference>
<feature type="chain" id="PRO_5034140270" evidence="11">
    <location>
        <begin position="16"/>
        <end position="1196"/>
    </location>
</feature>
<sequence length="1196" mass="134438">MKEIIFLLLLPLGSSTLGPTTPGKPWATPADIEIQGEHLDLTSPLAEADILGNLMTSPRASVSGTQTATARTSEQHLAKATPAPSKEIQGLQTPPRGTQEKKTSTPASQSSASNNRNHANAKPEVLSNSGRVLPHNIPKKEPPASQVSKSQPGATGSRSSWQSYYSSNSTKQNTDSRKPSFETTRGKNWCAYVHTRLSPIVVVDNVQSYASGRARQCPWTTGGCNVRSQTVTQQAYRIKHKIVTSLEWKCCPGYSGHQCLPKDQQQQLLIHSDQAESNTAVSGGMPGNQQEDLNDQVIQKMNEQISSQEMKLTFLQKKVDNISAAMSDVNKTISSLEGKINQDKGRDFQSFLKGLKAKSITELVKDIVREKFKVFKSDMQETVAQIFQTVSSLSEDLESTKELVKHVNETQQKFAAEKETLPTRSEILELRNHVVDMETRMDFECGQAIKELQAKQKSLENDLVHERSKSSIYYESLNKSLIQIKEVHEELLSAERVSSQNVLLPDKAVNDNITEYMMTLNEKVKTQSLMVLQLYDDLRIQDSKISNLTVTLEIQRDSIHGECEDMLSKCKKDFQTQLKSTKENMYVLNKTMSDLVLPLDNKMDKMNEQINDLCYDMDILQPLIEQGPPFSLTPEYEQQLDMESIGRKLENLTSVVNSLSSVTEELAKSQEGLKSEARTRDEVFENRINQCFLDMEDGLNKTMIVMNNAIDSVQDNYVQKEMLSILRNENETHCRGAEKLDIILEFLPEFQKLNESLRTLCSDKQKLNYASKETQVPSDRSYKEAEERNLHDFRNIYLILNETLLRSNEHQQNISSIGEKLSHTAEGWKDCEVRLQSVESKITKFLANNCLSIKQAKTEKEQMVSLQLQTLSSRIRALEAKSIRVSISIPLLNKTAYEARQLSQDVFRRIQELNASIPQLIKVAHPDRSLLQRGLLELTESMLEIKTEAIRSNLTWYVNKSLIDALRIQKQTKQVVKKPAPAKKVAQNVTINMAGRSQRNTDNTIDAGEFLSCTSSPCLNGGTCINERKSFICACRHPFGGANCSMKMTDESALSVDFSKGSYRYAPMVAFFASHTYGMNTPGPIRFNNLDVNYGSSYVPASGKFRVPYLGVYVFEYTIESYSPLISGYLVVDGIDKLAFHSENNSGNKRSDRVISGDALLELNYGQEVWLRLTAGSIPAKYPPVTTFTGYLLYRT</sequence>
<dbReference type="GO" id="GO:0090051">
    <property type="term" value="P:negative regulation of cell migration involved in sprouting angiogenesis"/>
    <property type="evidence" value="ECO:0007669"/>
    <property type="project" value="TreeGrafter"/>
</dbReference>
<keyword evidence="4 11" id="KW-0732">Signal</keyword>
<feature type="compositionally biased region" description="Polar residues" evidence="10">
    <location>
        <begin position="145"/>
        <end position="156"/>
    </location>
</feature>
<evidence type="ECO:0000259" key="13">
    <source>
        <dbReference type="PROSITE" id="PS50871"/>
    </source>
</evidence>
<feature type="domain" description="C1q" evidence="13">
    <location>
        <begin position="1064"/>
        <end position="1196"/>
    </location>
</feature>
<evidence type="ECO:0000256" key="5">
    <source>
        <dbReference type="ARBA" id="ARBA00022737"/>
    </source>
</evidence>
<dbReference type="InterPro" id="IPR001073">
    <property type="entry name" value="C1q_dom"/>
</dbReference>
<evidence type="ECO:0000256" key="4">
    <source>
        <dbReference type="ARBA" id="ARBA00022729"/>
    </source>
</evidence>
<dbReference type="CDD" id="cd00054">
    <property type="entry name" value="EGF_CA"/>
    <property type="match status" value="1"/>
</dbReference>
<dbReference type="GO" id="GO:0061045">
    <property type="term" value="P:negative regulation of wound healing"/>
    <property type="evidence" value="ECO:0007669"/>
    <property type="project" value="Ensembl"/>
</dbReference>
<evidence type="ECO:0000313" key="15">
    <source>
        <dbReference type="Ensembl" id="ENSSPUP00000012109.1"/>
    </source>
</evidence>
<dbReference type="FunFam" id="2.60.120.40:FF:000009">
    <property type="entry name" value="Multimerin-1"/>
    <property type="match status" value="1"/>
</dbReference>
<dbReference type="PROSITE" id="PS00022">
    <property type="entry name" value="EGF_1"/>
    <property type="match status" value="1"/>
</dbReference>
<dbReference type="InterPro" id="IPR050392">
    <property type="entry name" value="Collagen/C1q_domain"/>
</dbReference>
<evidence type="ECO:0000256" key="1">
    <source>
        <dbReference type="ARBA" id="ARBA00004613"/>
    </source>
</evidence>
<keyword evidence="3 9" id="KW-0245">EGF-like domain</keyword>
<feature type="domain" description="EMI" evidence="14">
    <location>
        <begin position="186"/>
        <end position="261"/>
    </location>
</feature>
<dbReference type="Gene3D" id="2.10.25.10">
    <property type="entry name" value="Laminin"/>
    <property type="match status" value="1"/>
</dbReference>
<keyword evidence="5" id="KW-0677">Repeat</keyword>
<dbReference type="PANTHER" id="PTHR15427:SF3">
    <property type="entry name" value="MULTIMERIN-1"/>
    <property type="match status" value="1"/>
</dbReference>
<name>A0A8D0GQ34_SPHPU</name>
<evidence type="ECO:0000256" key="10">
    <source>
        <dbReference type="SAM" id="MobiDB-lite"/>
    </source>
</evidence>
<keyword evidence="16" id="KW-1185">Reference proteome</keyword>
<gene>
    <name evidence="15" type="primary">MMRN1</name>
</gene>
<dbReference type="Ensembl" id="ENSSPUT00000012914.1">
    <property type="protein sequence ID" value="ENSSPUP00000012109.1"/>
    <property type="gene ID" value="ENSSPUG00000009296.1"/>
</dbReference>
<keyword evidence="2" id="KW-0964">Secreted</keyword>
<evidence type="ECO:0000256" key="3">
    <source>
        <dbReference type="ARBA" id="ARBA00022536"/>
    </source>
</evidence>
<dbReference type="PROSITE" id="PS51041">
    <property type="entry name" value="EMI"/>
    <property type="match status" value="1"/>
</dbReference>
<dbReference type="SMART" id="SM00179">
    <property type="entry name" value="EGF_CA"/>
    <property type="match status" value="1"/>
</dbReference>
<evidence type="ECO:0000256" key="9">
    <source>
        <dbReference type="PROSITE-ProRule" id="PRU00076"/>
    </source>
</evidence>
<dbReference type="Pfam" id="PF00386">
    <property type="entry name" value="C1q"/>
    <property type="match status" value="1"/>
</dbReference>
<dbReference type="GO" id="GO:0030948">
    <property type="term" value="P:negative regulation of vascular endothelial growth factor receptor signaling pathway"/>
    <property type="evidence" value="ECO:0007669"/>
    <property type="project" value="TreeGrafter"/>
</dbReference>
<evidence type="ECO:0000259" key="14">
    <source>
        <dbReference type="PROSITE" id="PS51041"/>
    </source>
</evidence>
<dbReference type="Pfam" id="PF00008">
    <property type="entry name" value="EGF"/>
    <property type="match status" value="1"/>
</dbReference>
<reference evidence="15" key="2">
    <citation type="submission" date="2025-09" db="UniProtKB">
        <authorList>
            <consortium name="Ensembl"/>
        </authorList>
    </citation>
    <scope>IDENTIFICATION</scope>
</reference>
<feature type="compositionally biased region" description="Polar residues" evidence="10">
    <location>
        <begin position="57"/>
        <end position="72"/>
    </location>
</feature>
<dbReference type="InterPro" id="IPR008983">
    <property type="entry name" value="Tumour_necrosis_fac-like_dom"/>
</dbReference>
<feature type="region of interest" description="Disordered" evidence="10">
    <location>
        <begin position="57"/>
        <end position="184"/>
    </location>
</feature>
<feature type="disulfide bond" evidence="9">
    <location>
        <begin position="1035"/>
        <end position="1044"/>
    </location>
</feature>
<dbReference type="PROSITE" id="PS00010">
    <property type="entry name" value="ASX_HYDROXYL"/>
    <property type="match status" value="1"/>
</dbReference>
<dbReference type="SUPFAM" id="SSF57196">
    <property type="entry name" value="EGF/Laminin"/>
    <property type="match status" value="1"/>
</dbReference>
<feature type="compositionally biased region" description="Low complexity" evidence="10">
    <location>
        <begin position="107"/>
        <end position="120"/>
    </location>
</feature>
<evidence type="ECO:0000313" key="16">
    <source>
        <dbReference type="Proteomes" id="UP000694392"/>
    </source>
</evidence>
<organism evidence="15 16">
    <name type="scientific">Sphenodon punctatus</name>
    <name type="common">Tuatara</name>
    <name type="synonym">Hatteria punctata</name>
    <dbReference type="NCBI Taxonomy" id="8508"/>
    <lineage>
        <taxon>Eukaryota</taxon>
        <taxon>Metazoa</taxon>
        <taxon>Chordata</taxon>
        <taxon>Craniata</taxon>
        <taxon>Vertebrata</taxon>
        <taxon>Euteleostomi</taxon>
        <taxon>Lepidosauria</taxon>
        <taxon>Sphenodontia</taxon>
        <taxon>Sphenodontidae</taxon>
        <taxon>Sphenodon</taxon>
    </lineage>
</organism>
<evidence type="ECO:0000259" key="12">
    <source>
        <dbReference type="PROSITE" id="PS50026"/>
    </source>
</evidence>
<dbReference type="Proteomes" id="UP000694392">
    <property type="component" value="Unplaced"/>
</dbReference>
<dbReference type="Gene3D" id="2.60.120.40">
    <property type="match status" value="1"/>
</dbReference>
<evidence type="ECO:0000256" key="8">
    <source>
        <dbReference type="ARBA" id="ARBA00023180"/>
    </source>
</evidence>
<dbReference type="SMART" id="SM00110">
    <property type="entry name" value="C1Q"/>
    <property type="match status" value="1"/>
</dbReference>
<keyword evidence="7 9" id="KW-1015">Disulfide bond</keyword>
<proteinExistence type="predicted"/>
<dbReference type="InterPro" id="IPR000152">
    <property type="entry name" value="EGF-type_Asp/Asn_hydroxyl_site"/>
</dbReference>
<dbReference type="GO" id="GO:0033627">
    <property type="term" value="P:cell adhesion mediated by integrin"/>
    <property type="evidence" value="ECO:0007669"/>
    <property type="project" value="Ensembl"/>
</dbReference>
<feature type="compositionally biased region" description="Low complexity" evidence="10">
    <location>
        <begin position="157"/>
        <end position="169"/>
    </location>
</feature>
<feature type="domain" description="EGF-like" evidence="12">
    <location>
        <begin position="1009"/>
        <end position="1045"/>
    </location>
</feature>
<dbReference type="InterPro" id="IPR011489">
    <property type="entry name" value="EMI_domain"/>
</dbReference>
<evidence type="ECO:0000256" key="2">
    <source>
        <dbReference type="ARBA" id="ARBA00022525"/>
    </source>
</evidence>
<dbReference type="FunFam" id="2.10.25.10:FF:000057">
    <property type="entry name" value="protocadherin Fat 1 isoform X2"/>
    <property type="match status" value="1"/>
</dbReference>
<evidence type="ECO:0000256" key="6">
    <source>
        <dbReference type="ARBA" id="ARBA00023054"/>
    </source>
</evidence>
<dbReference type="Pfam" id="PF07546">
    <property type="entry name" value="EMI"/>
    <property type="match status" value="1"/>
</dbReference>
<dbReference type="SMART" id="SM00181">
    <property type="entry name" value="EGF"/>
    <property type="match status" value="1"/>
</dbReference>
<dbReference type="GO" id="GO:0005576">
    <property type="term" value="C:extracellular region"/>
    <property type="evidence" value="ECO:0007669"/>
    <property type="project" value="UniProtKB-SubCell"/>
</dbReference>
<dbReference type="GO" id="GO:0031091">
    <property type="term" value="C:platelet alpha granule"/>
    <property type="evidence" value="ECO:0007669"/>
    <property type="project" value="Ensembl"/>
</dbReference>
<reference evidence="15" key="1">
    <citation type="submission" date="2025-08" db="UniProtKB">
        <authorList>
            <consortium name="Ensembl"/>
        </authorList>
    </citation>
    <scope>IDENTIFICATION</scope>
</reference>